<dbReference type="InterPro" id="IPR036388">
    <property type="entry name" value="WH-like_DNA-bd_sf"/>
</dbReference>
<comment type="similarity">
    <text evidence="1">Belongs to the LysR transcriptional regulatory family.</text>
</comment>
<proteinExistence type="inferred from homology"/>
<dbReference type="GO" id="GO:0003700">
    <property type="term" value="F:DNA-binding transcription factor activity"/>
    <property type="evidence" value="ECO:0007669"/>
    <property type="project" value="InterPro"/>
</dbReference>
<dbReference type="SUPFAM" id="SSF46785">
    <property type="entry name" value="Winged helix' DNA-binding domain"/>
    <property type="match status" value="1"/>
</dbReference>
<organism evidence="6 7">
    <name type="scientific">Actinoallomurus iriomotensis</name>
    <dbReference type="NCBI Taxonomy" id="478107"/>
    <lineage>
        <taxon>Bacteria</taxon>
        <taxon>Bacillati</taxon>
        <taxon>Actinomycetota</taxon>
        <taxon>Actinomycetes</taxon>
        <taxon>Streptosporangiales</taxon>
        <taxon>Thermomonosporaceae</taxon>
        <taxon>Actinoallomurus</taxon>
    </lineage>
</organism>
<dbReference type="EMBL" id="BSTJ01000001">
    <property type="protein sequence ID" value="GLY72625.1"/>
    <property type="molecule type" value="Genomic_DNA"/>
</dbReference>
<keyword evidence="4" id="KW-0804">Transcription</keyword>
<feature type="domain" description="HTH lysR-type" evidence="5">
    <location>
        <begin position="5"/>
        <end position="62"/>
    </location>
</feature>
<dbReference type="Pfam" id="PF03466">
    <property type="entry name" value="LysR_substrate"/>
    <property type="match status" value="1"/>
</dbReference>
<dbReference type="SUPFAM" id="SSF53850">
    <property type="entry name" value="Periplasmic binding protein-like II"/>
    <property type="match status" value="1"/>
</dbReference>
<dbReference type="CDD" id="cd08423">
    <property type="entry name" value="PBP2_LTTR_like_6"/>
    <property type="match status" value="1"/>
</dbReference>
<name>A0A9W6REV2_9ACTN</name>
<protein>
    <submittedName>
        <fullName evidence="6">LysR family transcriptional regulator</fullName>
    </submittedName>
</protein>
<evidence type="ECO:0000313" key="7">
    <source>
        <dbReference type="Proteomes" id="UP001165135"/>
    </source>
</evidence>
<keyword evidence="2" id="KW-0805">Transcription regulation</keyword>
<dbReference type="Pfam" id="PF00126">
    <property type="entry name" value="HTH_1"/>
    <property type="match status" value="1"/>
</dbReference>
<dbReference type="InterPro" id="IPR036390">
    <property type="entry name" value="WH_DNA-bd_sf"/>
</dbReference>
<comment type="caution">
    <text evidence="6">The sequence shown here is derived from an EMBL/GenBank/DDBJ whole genome shotgun (WGS) entry which is preliminary data.</text>
</comment>
<evidence type="ECO:0000259" key="5">
    <source>
        <dbReference type="PROSITE" id="PS50931"/>
    </source>
</evidence>
<dbReference type="Gene3D" id="3.40.190.10">
    <property type="entry name" value="Periplasmic binding protein-like II"/>
    <property type="match status" value="2"/>
</dbReference>
<dbReference type="InterPro" id="IPR011991">
    <property type="entry name" value="ArsR-like_HTH"/>
</dbReference>
<evidence type="ECO:0000313" key="6">
    <source>
        <dbReference type="EMBL" id="GLY72625.1"/>
    </source>
</evidence>
<dbReference type="RefSeq" id="WP_285617752.1">
    <property type="nucleotide sequence ID" value="NZ_BSTJ01000001.1"/>
</dbReference>
<dbReference type="AlphaFoldDB" id="A0A9W6REV2"/>
<dbReference type="InterPro" id="IPR005119">
    <property type="entry name" value="LysR_subst-bd"/>
</dbReference>
<evidence type="ECO:0000256" key="1">
    <source>
        <dbReference type="ARBA" id="ARBA00009437"/>
    </source>
</evidence>
<reference evidence="6" key="1">
    <citation type="submission" date="2023-03" db="EMBL/GenBank/DDBJ databases">
        <title>Actinoallomurus iriomotensis NBRC 103681.</title>
        <authorList>
            <person name="Ichikawa N."/>
            <person name="Sato H."/>
            <person name="Tonouchi N."/>
        </authorList>
    </citation>
    <scope>NUCLEOTIDE SEQUENCE</scope>
    <source>
        <strain evidence="6">NBRC 103681</strain>
    </source>
</reference>
<evidence type="ECO:0000256" key="2">
    <source>
        <dbReference type="ARBA" id="ARBA00023015"/>
    </source>
</evidence>
<sequence length="313" mass="32672">MIESVDLRRLQVLRLVHRHGTVTAAADVLHLTPSAVSHQLRQLARETGVALLEPDGRRVRLTPAGRALVAHADALHAGWERARAELAAYADGSSASLRMCGFPSAVAGLLAPAAARLRAADPGLAVHVAEEEPADALDRLLAGETDIAVAVLGGATLPLDDAKFGRRPVLAEPFDLIVPAGHPLAGRVETALADAADEPWVLAAAGSCDLYEVAVTACSAAGFTPRVAHHARDYTAVSALVACGLGVALIPRTATVPTRHAVARLPLRDAPTRRVLACVRLGSDRRPAIARGLAALEEAGRDLVSLPEGPDRR</sequence>
<keyword evidence="3" id="KW-0238">DNA-binding</keyword>
<gene>
    <name evidence="6" type="ORF">Airi01_008920</name>
</gene>
<accession>A0A9W6REV2</accession>
<dbReference type="Gene3D" id="1.10.10.10">
    <property type="entry name" value="Winged helix-like DNA-binding domain superfamily/Winged helix DNA-binding domain"/>
    <property type="match status" value="1"/>
</dbReference>
<dbReference type="PANTHER" id="PTHR30346:SF29">
    <property type="entry name" value="LYSR SUBSTRATE-BINDING"/>
    <property type="match status" value="1"/>
</dbReference>
<dbReference type="GO" id="GO:0003677">
    <property type="term" value="F:DNA binding"/>
    <property type="evidence" value="ECO:0007669"/>
    <property type="project" value="UniProtKB-KW"/>
</dbReference>
<evidence type="ECO:0000256" key="3">
    <source>
        <dbReference type="ARBA" id="ARBA00023125"/>
    </source>
</evidence>
<dbReference type="PROSITE" id="PS50931">
    <property type="entry name" value="HTH_LYSR"/>
    <property type="match status" value="1"/>
</dbReference>
<dbReference type="PANTHER" id="PTHR30346">
    <property type="entry name" value="TRANSCRIPTIONAL DUAL REGULATOR HCAR-RELATED"/>
    <property type="match status" value="1"/>
</dbReference>
<evidence type="ECO:0000256" key="4">
    <source>
        <dbReference type="ARBA" id="ARBA00023163"/>
    </source>
</evidence>
<dbReference type="InterPro" id="IPR000847">
    <property type="entry name" value="LysR_HTH_N"/>
</dbReference>
<dbReference type="Proteomes" id="UP001165135">
    <property type="component" value="Unassembled WGS sequence"/>
</dbReference>
<dbReference type="CDD" id="cd00090">
    <property type="entry name" value="HTH_ARSR"/>
    <property type="match status" value="1"/>
</dbReference>
<dbReference type="GO" id="GO:0032993">
    <property type="term" value="C:protein-DNA complex"/>
    <property type="evidence" value="ECO:0007669"/>
    <property type="project" value="TreeGrafter"/>
</dbReference>